<keyword evidence="4" id="KW-1185">Reference proteome</keyword>
<feature type="compositionally biased region" description="Basic and acidic residues" evidence="1">
    <location>
        <begin position="1"/>
        <end position="11"/>
    </location>
</feature>
<dbReference type="STRING" id="1267564.SAMN05192561_101237"/>
<feature type="compositionally biased region" description="Polar residues" evidence="1">
    <location>
        <begin position="178"/>
        <end position="187"/>
    </location>
</feature>
<dbReference type="EMBL" id="FNWU01000001">
    <property type="protein sequence ID" value="SEH37662.1"/>
    <property type="molecule type" value="Genomic_DNA"/>
</dbReference>
<dbReference type="RefSeq" id="WP_092813162.1">
    <property type="nucleotide sequence ID" value="NZ_FNWU01000001.1"/>
</dbReference>
<protein>
    <recommendedName>
        <fullName evidence="2">DUF7310 domain-containing protein</fullName>
    </recommendedName>
</protein>
<evidence type="ECO:0000313" key="4">
    <source>
        <dbReference type="Proteomes" id="UP000199215"/>
    </source>
</evidence>
<gene>
    <name evidence="3" type="ORF">SAMN05192561_101237</name>
</gene>
<feature type="domain" description="DUF7310" evidence="2">
    <location>
        <begin position="66"/>
        <end position="153"/>
    </location>
</feature>
<feature type="compositionally biased region" description="Low complexity" evidence="1">
    <location>
        <begin position="14"/>
        <end position="24"/>
    </location>
</feature>
<feature type="region of interest" description="Disordered" evidence="1">
    <location>
        <begin position="150"/>
        <end position="290"/>
    </location>
</feature>
<feature type="compositionally biased region" description="Basic and acidic residues" evidence="1">
    <location>
        <begin position="218"/>
        <end position="242"/>
    </location>
</feature>
<evidence type="ECO:0000259" key="2">
    <source>
        <dbReference type="Pfam" id="PF23991"/>
    </source>
</evidence>
<dbReference type="OrthoDB" id="384559at2157"/>
<dbReference type="AlphaFoldDB" id="A0A1H6HRH8"/>
<evidence type="ECO:0000313" key="3">
    <source>
        <dbReference type="EMBL" id="SEH37662.1"/>
    </source>
</evidence>
<name>A0A1H6HRH8_9EURY</name>
<organism evidence="3 4">
    <name type="scientific">Halopenitus malekzadehii</name>
    <dbReference type="NCBI Taxonomy" id="1267564"/>
    <lineage>
        <taxon>Archaea</taxon>
        <taxon>Methanobacteriati</taxon>
        <taxon>Methanobacteriota</taxon>
        <taxon>Stenosarchaea group</taxon>
        <taxon>Halobacteria</taxon>
        <taxon>Halobacteriales</taxon>
        <taxon>Haloferacaceae</taxon>
        <taxon>Halopenitus</taxon>
    </lineage>
</organism>
<proteinExistence type="predicted"/>
<evidence type="ECO:0000256" key="1">
    <source>
        <dbReference type="SAM" id="MobiDB-lite"/>
    </source>
</evidence>
<accession>A0A1H6HRH8</accession>
<reference evidence="3 4" key="1">
    <citation type="submission" date="2016-10" db="EMBL/GenBank/DDBJ databases">
        <authorList>
            <person name="de Groot N.N."/>
        </authorList>
    </citation>
    <scope>NUCLEOTIDE SEQUENCE [LARGE SCALE GENOMIC DNA]</scope>
    <source>
        <strain evidence="3 4">IBRC-M10418</strain>
    </source>
</reference>
<dbReference type="Proteomes" id="UP000199215">
    <property type="component" value="Unassembled WGS sequence"/>
</dbReference>
<feature type="compositionally biased region" description="Gly residues" evidence="1">
    <location>
        <begin position="25"/>
        <end position="56"/>
    </location>
</feature>
<sequence length="290" mass="29853">MSERDPARPGRSETTSVGTGSTVDGDGGGNGGVITGTGGFAGGGDVGNGGGGGGDGDAGDESTDRLAERVDAIERAITGDDADVDRGDRAALESRGALESRVVALEGTIDTIEQRLEELDAATQAVRGYVGGVRAVDREIESRADLALAKATRLEEGQTGPKRPRETAPTGEPHTSTRHTATNRKTATTGSTDTDGSEPTSRWSEPDDGETAVTESTETAREATDSRPDRPDVKRTGVKRTDGGQSDPSYPPAAAAAVPDADEVGRVPDLADDTRETPESGVLARLRDVL</sequence>
<dbReference type="Pfam" id="PF23991">
    <property type="entry name" value="DUF7310"/>
    <property type="match status" value="1"/>
</dbReference>
<feature type="region of interest" description="Disordered" evidence="1">
    <location>
        <begin position="1"/>
        <end position="65"/>
    </location>
</feature>
<dbReference type="InterPro" id="IPR055734">
    <property type="entry name" value="DUF7310"/>
</dbReference>